<evidence type="ECO:0000313" key="4">
    <source>
        <dbReference type="Proteomes" id="UP000265411"/>
    </source>
</evidence>
<dbReference type="GO" id="GO:0080120">
    <property type="term" value="P:CAAX-box protein maturation"/>
    <property type="evidence" value="ECO:0007669"/>
    <property type="project" value="UniProtKB-ARBA"/>
</dbReference>
<gene>
    <name evidence="3" type="ORF">ASB58_08695</name>
</gene>
<keyword evidence="1" id="KW-0472">Membrane</keyword>
<feature type="transmembrane region" description="Helical" evidence="1">
    <location>
        <begin position="88"/>
        <end position="113"/>
    </location>
</feature>
<dbReference type="Pfam" id="PF02517">
    <property type="entry name" value="Rce1-like"/>
    <property type="match status" value="1"/>
</dbReference>
<proteinExistence type="predicted"/>
<evidence type="ECO:0000259" key="2">
    <source>
        <dbReference type="Pfam" id="PF02517"/>
    </source>
</evidence>
<keyword evidence="4" id="KW-1185">Reference proteome</keyword>
<dbReference type="AlphaFoldDB" id="A0A395R5U1"/>
<evidence type="ECO:0000256" key="1">
    <source>
        <dbReference type="SAM" id="Phobius"/>
    </source>
</evidence>
<reference evidence="3 4" key="1">
    <citation type="journal article" date="2018" name="Syst. Appl. Microbiol.">
        <title>Pseudomonas gallaeciensis sp. nov., isolated from crude-oil-contaminated intertidal sand samples after the Prestige oil spill.</title>
        <authorList>
            <person name="Mulet M."/>
            <person name="Sanchez D."/>
            <person name="Rodriguez A.C."/>
            <person name="Nogales B."/>
            <person name="Bosch R."/>
            <person name="Busquets A."/>
            <person name="Gomila M."/>
            <person name="Lalucat J."/>
            <person name="Garcia-Valdes E."/>
        </authorList>
    </citation>
    <scope>NUCLEOTIDE SEQUENCE [LARGE SCALE GENOMIC DNA]</scope>
    <source>
        <strain evidence="3 4">V113</strain>
    </source>
</reference>
<feature type="domain" description="CAAX prenyl protease 2/Lysostaphin resistance protein A-like" evidence="2">
    <location>
        <begin position="135"/>
        <end position="233"/>
    </location>
</feature>
<keyword evidence="1" id="KW-0812">Transmembrane</keyword>
<dbReference type="InterPro" id="IPR003675">
    <property type="entry name" value="Rce1/LyrA-like_dom"/>
</dbReference>
<feature type="transmembrane region" description="Helical" evidence="1">
    <location>
        <begin position="173"/>
        <end position="189"/>
    </location>
</feature>
<keyword evidence="1" id="KW-1133">Transmembrane helix</keyword>
<protein>
    <submittedName>
        <fullName evidence="3">Peptidase</fullName>
    </submittedName>
</protein>
<feature type="transmembrane region" description="Helical" evidence="1">
    <location>
        <begin position="143"/>
        <end position="161"/>
    </location>
</feature>
<organism evidence="3 4">
    <name type="scientific">Pseudomonas abyssi</name>
    <dbReference type="NCBI Taxonomy" id="170540"/>
    <lineage>
        <taxon>Bacteria</taxon>
        <taxon>Pseudomonadati</taxon>
        <taxon>Pseudomonadota</taxon>
        <taxon>Gammaproteobacteria</taxon>
        <taxon>Pseudomonadales</taxon>
        <taxon>Pseudomonadaceae</taxon>
        <taxon>Pseudomonas</taxon>
    </lineage>
</organism>
<dbReference type="EMBL" id="LMAZ01000002">
    <property type="protein sequence ID" value="RGP55457.1"/>
    <property type="molecule type" value="Genomic_DNA"/>
</dbReference>
<dbReference type="GO" id="GO:0004175">
    <property type="term" value="F:endopeptidase activity"/>
    <property type="evidence" value="ECO:0007669"/>
    <property type="project" value="UniProtKB-ARBA"/>
</dbReference>
<dbReference type="Proteomes" id="UP000265411">
    <property type="component" value="Unassembled WGS sequence"/>
</dbReference>
<feature type="transmembrane region" description="Helical" evidence="1">
    <location>
        <begin position="58"/>
        <end position="76"/>
    </location>
</feature>
<feature type="transmembrane region" description="Helical" evidence="1">
    <location>
        <begin position="26"/>
        <end position="46"/>
    </location>
</feature>
<feature type="transmembrane region" description="Helical" evidence="1">
    <location>
        <begin position="195"/>
        <end position="215"/>
    </location>
</feature>
<accession>A0A395R5U1</accession>
<name>A0A395R5U1_9PSED</name>
<comment type="caution">
    <text evidence="3">The sequence shown here is derived from an EMBL/GenBank/DDBJ whole genome shotgun (WGS) entry which is preliminary data.</text>
</comment>
<evidence type="ECO:0000313" key="3">
    <source>
        <dbReference type="EMBL" id="RGP55457.1"/>
    </source>
</evidence>
<sequence>MPWLERRGEAFPFFCGEPVALSGGQWLCLLIAVAVGFGCLTAPLPVLTSGWGLTARALLFPGIPLLALRLVAGPYWTSLFRRLHLRDLGLMLGFAVLNLIVSGVVGLLVMQVFGANANAAFDILADQDTQDKALFFLRTLPQLFGEELLTIVPFLAVLHFAHSRFGLSRTHSVLLAWLLSSILFGLLHLPSYHWNLLQCLLVIGTARLVLSLAYLRTKNIWVSTGAHVINDWVIFAVVLAGASQAI</sequence>